<keyword evidence="8" id="KW-0121">Carboxypeptidase</keyword>
<evidence type="ECO:0000259" key="7">
    <source>
        <dbReference type="SMART" id="SM00631"/>
    </source>
</evidence>
<evidence type="ECO:0000256" key="5">
    <source>
        <dbReference type="ARBA" id="ARBA00022833"/>
    </source>
</evidence>
<keyword evidence="4" id="KW-0378">Hydrolase</keyword>
<comment type="caution">
    <text evidence="8">The sequence shown here is derived from an EMBL/GenBank/DDBJ whole genome shotgun (WGS) entry which is preliminary data.</text>
</comment>
<evidence type="ECO:0000313" key="9">
    <source>
        <dbReference type="Proteomes" id="UP001446032"/>
    </source>
</evidence>
<evidence type="ECO:0000256" key="3">
    <source>
        <dbReference type="ARBA" id="ARBA00022670"/>
    </source>
</evidence>
<dbReference type="PANTHER" id="PTHR11705:SF143">
    <property type="entry name" value="SLL0236 PROTEIN"/>
    <property type="match status" value="1"/>
</dbReference>
<dbReference type="Pfam" id="PF00246">
    <property type="entry name" value="Peptidase_M14"/>
    <property type="match status" value="1"/>
</dbReference>
<proteinExistence type="inferred from homology"/>
<protein>
    <submittedName>
        <fullName evidence="8">M14 family zinc carboxypeptidase</fullName>
    </submittedName>
</protein>
<reference evidence="8 9" key="1">
    <citation type="submission" date="2024-03" db="EMBL/GenBank/DDBJ databases">
        <title>Human intestinal bacterial collection.</title>
        <authorList>
            <person name="Pauvert C."/>
            <person name="Hitch T.C.A."/>
            <person name="Clavel T."/>
        </authorList>
    </citation>
    <scope>NUCLEOTIDE SEQUENCE [LARGE SCALE GENOMIC DNA]</scope>
    <source>
        <strain evidence="8 9">CLA-AA-H95</strain>
    </source>
</reference>
<dbReference type="PANTHER" id="PTHR11705">
    <property type="entry name" value="PROTEASE FAMILY M14 CARBOXYPEPTIDASE A,B"/>
    <property type="match status" value="1"/>
</dbReference>
<keyword evidence="3" id="KW-0645">Protease</keyword>
<evidence type="ECO:0000256" key="4">
    <source>
        <dbReference type="ARBA" id="ARBA00022801"/>
    </source>
</evidence>
<dbReference type="EMBL" id="JBBMEI010000079">
    <property type="protein sequence ID" value="MEQ2359892.1"/>
    <property type="molecule type" value="Genomic_DNA"/>
</dbReference>
<dbReference type="SMART" id="SM00631">
    <property type="entry name" value="Zn_pept"/>
    <property type="match status" value="1"/>
</dbReference>
<dbReference type="Proteomes" id="UP001446032">
    <property type="component" value="Unassembled WGS sequence"/>
</dbReference>
<accession>A0ABV1ART0</accession>
<evidence type="ECO:0000256" key="2">
    <source>
        <dbReference type="ARBA" id="ARBA00005988"/>
    </source>
</evidence>
<keyword evidence="9" id="KW-1185">Reference proteome</keyword>
<evidence type="ECO:0000256" key="6">
    <source>
        <dbReference type="ARBA" id="ARBA00023049"/>
    </source>
</evidence>
<keyword evidence="6" id="KW-0482">Metalloprotease</keyword>
<comment type="cofactor">
    <cofactor evidence="1">
        <name>Zn(2+)</name>
        <dbReference type="ChEBI" id="CHEBI:29105"/>
    </cofactor>
</comment>
<feature type="domain" description="Peptidase M14" evidence="7">
    <location>
        <begin position="8"/>
        <end position="278"/>
    </location>
</feature>
<dbReference type="Gene3D" id="3.40.630.10">
    <property type="entry name" value="Zn peptidases"/>
    <property type="match status" value="1"/>
</dbReference>
<evidence type="ECO:0000256" key="1">
    <source>
        <dbReference type="ARBA" id="ARBA00001947"/>
    </source>
</evidence>
<name>A0ABV1ART0_9FIRM</name>
<dbReference type="RefSeq" id="WP_022215057.1">
    <property type="nucleotide sequence ID" value="NZ_JBBMEI010000079.1"/>
</dbReference>
<comment type="similarity">
    <text evidence="2">Belongs to the peptidase M14 family.</text>
</comment>
<dbReference type="InterPro" id="IPR000834">
    <property type="entry name" value="Peptidase_M14"/>
</dbReference>
<gene>
    <name evidence="8" type="ORF">WMO75_16490</name>
</gene>
<sequence length="298" mass="35172">MPDTRSCTYEDLYYEMWEISQRYSQIAQFRVIGKSHDERMIPMVELGKGTNCIFCLSGLTGLDRQTPMFLIRMMQEYVKAWESGWKMEEIYEVGEVLQNWRLCFIPLLNPDGYEIYTGDFQAIRNPIYRQMLRMQEIPSQEYTGNSRGVDLRKNFPTQYYQRKQVMQQPASENETKALIRIFQEYPSCGLLSFDHFRNRILYFKQSKSFAANQKSYRLARHLQKCSSYYMENSGNGQGDFSVAGRPGTGSPEQFYAEICHKPSFRIETLEAEGKTREEQLQSEYRKIHTLPLEYLFSL</sequence>
<dbReference type="SUPFAM" id="SSF53187">
    <property type="entry name" value="Zn-dependent exopeptidases"/>
    <property type="match status" value="1"/>
</dbReference>
<keyword evidence="5" id="KW-0862">Zinc</keyword>
<evidence type="ECO:0000313" key="8">
    <source>
        <dbReference type="EMBL" id="MEQ2359892.1"/>
    </source>
</evidence>
<organism evidence="8 9">
    <name type="scientific">Blautia intestinihominis</name>
    <dbReference type="NCBI Taxonomy" id="3133152"/>
    <lineage>
        <taxon>Bacteria</taxon>
        <taxon>Bacillati</taxon>
        <taxon>Bacillota</taxon>
        <taxon>Clostridia</taxon>
        <taxon>Lachnospirales</taxon>
        <taxon>Lachnospiraceae</taxon>
        <taxon>Blautia</taxon>
    </lineage>
</organism>
<dbReference type="GO" id="GO:0004180">
    <property type="term" value="F:carboxypeptidase activity"/>
    <property type="evidence" value="ECO:0007669"/>
    <property type="project" value="UniProtKB-KW"/>
</dbReference>